<dbReference type="AlphaFoldDB" id="A8ZUT2"/>
<gene>
    <name evidence="2" type="ordered locus">Dole_0685</name>
</gene>
<protein>
    <submittedName>
        <fullName evidence="2">Uncharacterized protein</fullName>
    </submittedName>
</protein>
<keyword evidence="3" id="KW-1185">Reference proteome</keyword>
<dbReference type="Proteomes" id="UP000008561">
    <property type="component" value="Chromosome"/>
</dbReference>
<evidence type="ECO:0000313" key="2">
    <source>
        <dbReference type="EMBL" id="ABW66495.1"/>
    </source>
</evidence>
<keyword evidence="1" id="KW-1133">Transmembrane helix</keyword>
<keyword evidence="1" id="KW-0812">Transmembrane</keyword>
<dbReference type="KEGG" id="dol:Dole_0685"/>
<dbReference type="EMBL" id="CP000859">
    <property type="protein sequence ID" value="ABW66495.1"/>
    <property type="molecule type" value="Genomic_DNA"/>
</dbReference>
<name>A8ZUT2_DESOH</name>
<feature type="transmembrane region" description="Helical" evidence="1">
    <location>
        <begin position="30"/>
        <end position="47"/>
    </location>
</feature>
<dbReference type="HOGENOM" id="CLU_2342211_0_0_7"/>
<sequence length="97" mass="11165">MAIFSFIGGSLLLLIGIDECLDWINGEPYVFWFLHIPGGLLMLFIGYRIKKGNPNNFICSSCFKVSFKHQLKQNKCPHCNGQIELLDGFYDRHPEKK</sequence>
<organism evidence="2 3">
    <name type="scientific">Desulfosudis oleivorans (strain DSM 6200 / JCM 39069 / Hxd3)</name>
    <name type="common">Desulfococcus oleovorans</name>
    <dbReference type="NCBI Taxonomy" id="96561"/>
    <lineage>
        <taxon>Bacteria</taxon>
        <taxon>Pseudomonadati</taxon>
        <taxon>Thermodesulfobacteriota</taxon>
        <taxon>Desulfobacteria</taxon>
        <taxon>Desulfobacterales</taxon>
        <taxon>Desulfosudaceae</taxon>
        <taxon>Desulfosudis</taxon>
    </lineage>
</organism>
<accession>A8ZUT2</accession>
<evidence type="ECO:0000256" key="1">
    <source>
        <dbReference type="SAM" id="Phobius"/>
    </source>
</evidence>
<evidence type="ECO:0000313" key="3">
    <source>
        <dbReference type="Proteomes" id="UP000008561"/>
    </source>
</evidence>
<reference evidence="2 3" key="1">
    <citation type="submission" date="2007-10" db="EMBL/GenBank/DDBJ databases">
        <title>Complete sequence of Desulfococcus oleovorans Hxd3.</title>
        <authorList>
            <consortium name="US DOE Joint Genome Institute"/>
            <person name="Copeland A."/>
            <person name="Lucas S."/>
            <person name="Lapidus A."/>
            <person name="Barry K."/>
            <person name="Glavina del Rio T."/>
            <person name="Dalin E."/>
            <person name="Tice H."/>
            <person name="Pitluck S."/>
            <person name="Kiss H."/>
            <person name="Brettin T."/>
            <person name="Bruce D."/>
            <person name="Detter J.C."/>
            <person name="Han C."/>
            <person name="Schmutz J."/>
            <person name="Larimer F."/>
            <person name="Land M."/>
            <person name="Hauser L."/>
            <person name="Kyrpides N."/>
            <person name="Kim E."/>
            <person name="Wawrik B."/>
            <person name="Richardson P."/>
        </authorList>
    </citation>
    <scope>NUCLEOTIDE SEQUENCE [LARGE SCALE GENOMIC DNA]</scope>
    <source>
        <strain evidence="3">DSM 6200 / JCM 39069 / Hxd3</strain>
    </source>
</reference>
<keyword evidence="1" id="KW-0472">Membrane</keyword>
<proteinExistence type="predicted"/>